<evidence type="ECO:0000313" key="4">
    <source>
        <dbReference type="EMBL" id="QXJ28133.1"/>
    </source>
</evidence>
<dbReference type="PANTHER" id="PTHR44858:SF1">
    <property type="entry name" value="UDP-N-ACETYLGLUCOSAMINE--PEPTIDE N-ACETYLGLUCOSAMINYLTRANSFERASE SPINDLY-RELATED"/>
    <property type="match status" value="1"/>
</dbReference>
<keyword evidence="1" id="KW-0677">Repeat</keyword>
<dbReference type="Proteomes" id="UP000694018">
    <property type="component" value="Chromosome"/>
</dbReference>
<dbReference type="InterPro" id="IPR050498">
    <property type="entry name" value="Ycf3"/>
</dbReference>
<dbReference type="PANTHER" id="PTHR44858">
    <property type="entry name" value="TETRATRICOPEPTIDE REPEAT PROTEIN 6"/>
    <property type="match status" value="1"/>
</dbReference>
<reference evidence="4" key="1">
    <citation type="journal article" date="2021" name="Environ. Microbiol.">
        <title>New insights into the diversity and evolution of the archaeal mobilome from three complete genomes of Saccharolobus shibatae.</title>
        <authorList>
            <person name="Medvedeva S."/>
            <person name="Brandt D."/>
            <person name="Cvirkaite-Krupovic V."/>
            <person name="Liu Y."/>
            <person name="Severinov K."/>
            <person name="Ishino S."/>
            <person name="Ishino Y."/>
            <person name="Prangishvili D."/>
            <person name="Kalinowski J."/>
            <person name="Krupovic M."/>
        </authorList>
    </citation>
    <scope>NUCLEOTIDE SEQUENCE</scope>
    <source>
        <strain evidence="4">B12</strain>
    </source>
</reference>
<feature type="repeat" description="TPR" evidence="3">
    <location>
        <begin position="184"/>
        <end position="217"/>
    </location>
</feature>
<keyword evidence="2 3" id="KW-0802">TPR repeat</keyword>
<dbReference type="Pfam" id="PF13432">
    <property type="entry name" value="TPR_16"/>
    <property type="match status" value="2"/>
</dbReference>
<evidence type="ECO:0000256" key="2">
    <source>
        <dbReference type="ARBA" id="ARBA00022803"/>
    </source>
</evidence>
<dbReference type="EMBL" id="CP077717">
    <property type="protein sequence ID" value="QXJ28133.1"/>
    <property type="molecule type" value="Genomic_DNA"/>
</dbReference>
<protein>
    <submittedName>
        <fullName evidence="4">TPR domain protein</fullName>
    </submittedName>
</protein>
<dbReference type="SMART" id="SM00028">
    <property type="entry name" value="TPR"/>
    <property type="match status" value="6"/>
</dbReference>
<dbReference type="AlphaFoldDB" id="A0A8F5BMZ2"/>
<evidence type="ECO:0000256" key="1">
    <source>
        <dbReference type="ARBA" id="ARBA00022737"/>
    </source>
</evidence>
<feature type="repeat" description="TPR" evidence="3">
    <location>
        <begin position="218"/>
        <end position="251"/>
    </location>
</feature>
<dbReference type="InterPro" id="IPR019734">
    <property type="entry name" value="TPR_rpt"/>
</dbReference>
<accession>A0A8F5BMZ2</accession>
<proteinExistence type="predicted"/>
<dbReference type="KEGG" id="sshi:J5U23_01001"/>
<dbReference type="PROSITE" id="PS50005">
    <property type="entry name" value="TPR"/>
    <property type="match status" value="2"/>
</dbReference>
<dbReference type="Gene3D" id="1.25.40.10">
    <property type="entry name" value="Tetratricopeptide repeat domain"/>
    <property type="match status" value="3"/>
</dbReference>
<dbReference type="Pfam" id="PF13374">
    <property type="entry name" value="TPR_10"/>
    <property type="match status" value="1"/>
</dbReference>
<organism evidence="4 5">
    <name type="scientific">Saccharolobus shibatae (strain ATCC 51178 / DSM 5389 / JCM 8931 / NBRC 15437 / B12)</name>
    <name type="common">Sulfolobus shibatae</name>
    <dbReference type="NCBI Taxonomy" id="523848"/>
    <lineage>
        <taxon>Archaea</taxon>
        <taxon>Thermoproteota</taxon>
        <taxon>Thermoprotei</taxon>
        <taxon>Sulfolobales</taxon>
        <taxon>Sulfolobaceae</taxon>
        <taxon>Saccharolobus</taxon>
    </lineage>
</organism>
<name>A0A8F5BMZ2_SACSH</name>
<evidence type="ECO:0000256" key="3">
    <source>
        <dbReference type="PROSITE-ProRule" id="PRU00339"/>
    </source>
</evidence>
<dbReference type="Pfam" id="PF13181">
    <property type="entry name" value="TPR_8"/>
    <property type="match status" value="1"/>
</dbReference>
<dbReference type="InterPro" id="IPR011990">
    <property type="entry name" value="TPR-like_helical_dom_sf"/>
</dbReference>
<sequence length="284" mass="32877">MIVCNWLTVMKCARSYKMLILPKRLIDILSESMSLKEAYTQYKNRNLNYALKLLDELITQDPNLKEAYSLKGKILFELGKLQEAYENFQKAEDKIGMAKVLIAQGLYRDALTYLDDNSKESSKLRGLIYLKLENYEKALDEIKTIEDEDPLVYKIRGISELKLGRYNDAIIDLSFAIEKYPTDAELYFYRALAQRGLGNYKEAESDLEMAINLNPYYAEVYFSLGELKESRGLLQEAVDMYSKTININPLYRSAYVRRAKSLMKLGREDEAYADIRKANELDSS</sequence>
<dbReference type="SUPFAM" id="SSF48452">
    <property type="entry name" value="TPR-like"/>
    <property type="match status" value="2"/>
</dbReference>
<evidence type="ECO:0000313" key="5">
    <source>
        <dbReference type="Proteomes" id="UP000694018"/>
    </source>
</evidence>
<gene>
    <name evidence="4" type="ORF">J5U23_01001</name>
</gene>